<evidence type="ECO:0000313" key="12">
    <source>
        <dbReference type="Proteomes" id="UP000093080"/>
    </source>
</evidence>
<feature type="domain" description="Histidine kinase" evidence="10">
    <location>
        <begin position="148"/>
        <end position="355"/>
    </location>
</feature>
<keyword evidence="7" id="KW-0067">ATP-binding</keyword>
<dbReference type="CDD" id="cd00075">
    <property type="entry name" value="HATPase"/>
    <property type="match status" value="1"/>
</dbReference>
<reference evidence="11 12" key="1">
    <citation type="submission" date="2016-06" db="EMBL/GenBank/DDBJ databases">
        <title>Respiratory ammonification of nitrate coupled to the oxidation of elemental sulfur in deep-sea autotrophic thermophilic bacteria.</title>
        <authorList>
            <person name="Slobodkina G.B."/>
            <person name="Mardanov A.V."/>
            <person name="Ravin N.V."/>
            <person name="Frolova A.A."/>
            <person name="Viryasiv M.B."/>
            <person name="Chernyh N.A."/>
            <person name="Bonch-Osmolovskaya E.A."/>
            <person name="Slobodkin A.I."/>
        </authorList>
    </citation>
    <scope>NUCLEOTIDE SEQUENCE [LARGE SCALE GENOMIC DNA]</scope>
    <source>
        <strain evidence="11 12">S69</strain>
    </source>
</reference>
<organism evidence="11 12">
    <name type="scientific">Dissulfuribacter thermophilus</name>
    <dbReference type="NCBI Taxonomy" id="1156395"/>
    <lineage>
        <taxon>Bacteria</taxon>
        <taxon>Pseudomonadati</taxon>
        <taxon>Thermodesulfobacteriota</taxon>
        <taxon>Dissulfuribacteria</taxon>
        <taxon>Dissulfuribacterales</taxon>
        <taxon>Dissulfuribacteraceae</taxon>
        <taxon>Dissulfuribacter</taxon>
    </lineage>
</organism>
<evidence type="ECO:0000256" key="5">
    <source>
        <dbReference type="ARBA" id="ARBA00022741"/>
    </source>
</evidence>
<proteinExistence type="predicted"/>
<comment type="catalytic activity">
    <reaction evidence="1">
        <text>ATP + protein L-histidine = ADP + protein N-phospho-L-histidine.</text>
        <dbReference type="EC" id="2.7.13.3"/>
    </reaction>
</comment>
<gene>
    <name evidence="11" type="ORF">DBT_1798</name>
</gene>
<dbReference type="Pfam" id="PF00512">
    <property type="entry name" value="HisKA"/>
    <property type="match status" value="1"/>
</dbReference>
<dbReference type="Proteomes" id="UP000093080">
    <property type="component" value="Unassembled WGS sequence"/>
</dbReference>
<dbReference type="AlphaFoldDB" id="A0A1B9F479"/>
<evidence type="ECO:0000256" key="9">
    <source>
        <dbReference type="SAM" id="Phobius"/>
    </source>
</evidence>
<evidence type="ECO:0000256" key="4">
    <source>
        <dbReference type="ARBA" id="ARBA00022679"/>
    </source>
</evidence>
<keyword evidence="9" id="KW-0472">Membrane</keyword>
<dbReference type="EC" id="2.7.13.3" evidence="2"/>
<dbReference type="SMART" id="SM00388">
    <property type="entry name" value="HisKA"/>
    <property type="match status" value="1"/>
</dbReference>
<sequence length="355" mass="40164">MLSRPRWDDVAYLALYDQNLIIVLHSNPNLIGIYDEKPTIIETFKTKHMSVHSERLATGEKVFILDFPITLHVENESKIYCLRVALHPYPAEAIVRRANFQLILIGISIVLLWGFTAFFLRFWLKALRLEEELREKEKMAALGEMAAVLAHEIRNPLSSIKGFAQVYQETAESEEEREDFSIIVNEATRLERLTTNLLIYSKPLSIRPEPFSVKEFVSELKKEAELLTPDKNVKITFQRAQKVNLDKEALRQIVLNLLQNALDAANHTSDPEGPKVDVMVSAHKNALQLVVADNGPGIPKDLQAKLFVPFFTTKTKGTGLGLAIVKRLTDLMNGKIKIDSDKGKGTRITIEIPLN</sequence>
<dbReference type="GO" id="GO:0005524">
    <property type="term" value="F:ATP binding"/>
    <property type="evidence" value="ECO:0007669"/>
    <property type="project" value="UniProtKB-KW"/>
</dbReference>
<dbReference type="SMART" id="SM00387">
    <property type="entry name" value="HATPase_c"/>
    <property type="match status" value="1"/>
</dbReference>
<dbReference type="SUPFAM" id="SSF55874">
    <property type="entry name" value="ATPase domain of HSP90 chaperone/DNA topoisomerase II/histidine kinase"/>
    <property type="match status" value="1"/>
</dbReference>
<dbReference type="InterPro" id="IPR003594">
    <property type="entry name" value="HATPase_dom"/>
</dbReference>
<keyword evidence="6" id="KW-0418">Kinase</keyword>
<dbReference type="InterPro" id="IPR005467">
    <property type="entry name" value="His_kinase_dom"/>
</dbReference>
<keyword evidence="12" id="KW-1185">Reference proteome</keyword>
<dbReference type="InterPro" id="IPR003661">
    <property type="entry name" value="HisK_dim/P_dom"/>
</dbReference>
<keyword evidence="8" id="KW-0902">Two-component regulatory system</keyword>
<dbReference type="PATRIC" id="fig|1156395.6.peg.1813"/>
<dbReference type="PROSITE" id="PS50109">
    <property type="entry name" value="HIS_KIN"/>
    <property type="match status" value="1"/>
</dbReference>
<dbReference type="SUPFAM" id="SSF47384">
    <property type="entry name" value="Homodimeric domain of signal transducing histidine kinase"/>
    <property type="match status" value="1"/>
</dbReference>
<keyword evidence="9" id="KW-1133">Transmembrane helix</keyword>
<dbReference type="GO" id="GO:0000155">
    <property type="term" value="F:phosphorelay sensor kinase activity"/>
    <property type="evidence" value="ECO:0007669"/>
    <property type="project" value="InterPro"/>
</dbReference>
<evidence type="ECO:0000256" key="6">
    <source>
        <dbReference type="ARBA" id="ARBA00022777"/>
    </source>
</evidence>
<dbReference type="PRINTS" id="PR00344">
    <property type="entry name" value="BCTRLSENSOR"/>
</dbReference>
<accession>A0A1B9F479</accession>
<dbReference type="Gene3D" id="1.10.287.130">
    <property type="match status" value="1"/>
</dbReference>
<comment type="caution">
    <text evidence="11">The sequence shown here is derived from an EMBL/GenBank/DDBJ whole genome shotgun (WGS) entry which is preliminary data.</text>
</comment>
<name>A0A1B9F479_9BACT</name>
<dbReference type="InterPro" id="IPR036097">
    <property type="entry name" value="HisK_dim/P_sf"/>
</dbReference>
<keyword evidence="3" id="KW-0597">Phosphoprotein</keyword>
<protein>
    <recommendedName>
        <fullName evidence="2">histidine kinase</fullName>
        <ecNumber evidence="2">2.7.13.3</ecNumber>
    </recommendedName>
</protein>
<dbReference type="InterPro" id="IPR036890">
    <property type="entry name" value="HATPase_C_sf"/>
</dbReference>
<dbReference type="STRING" id="1156395.DBT_1798"/>
<keyword evidence="9" id="KW-0812">Transmembrane</keyword>
<dbReference type="Gene3D" id="3.30.565.10">
    <property type="entry name" value="Histidine kinase-like ATPase, C-terminal domain"/>
    <property type="match status" value="1"/>
</dbReference>
<evidence type="ECO:0000259" key="10">
    <source>
        <dbReference type="PROSITE" id="PS50109"/>
    </source>
</evidence>
<dbReference type="PANTHER" id="PTHR43065">
    <property type="entry name" value="SENSOR HISTIDINE KINASE"/>
    <property type="match status" value="1"/>
</dbReference>
<keyword evidence="4" id="KW-0808">Transferase</keyword>
<feature type="transmembrane region" description="Helical" evidence="9">
    <location>
        <begin position="102"/>
        <end position="124"/>
    </location>
</feature>
<evidence type="ECO:0000256" key="1">
    <source>
        <dbReference type="ARBA" id="ARBA00000085"/>
    </source>
</evidence>
<evidence type="ECO:0000256" key="2">
    <source>
        <dbReference type="ARBA" id="ARBA00012438"/>
    </source>
</evidence>
<dbReference type="CDD" id="cd00082">
    <property type="entry name" value="HisKA"/>
    <property type="match status" value="1"/>
</dbReference>
<dbReference type="Pfam" id="PF02518">
    <property type="entry name" value="HATPase_c"/>
    <property type="match status" value="1"/>
</dbReference>
<evidence type="ECO:0000313" key="11">
    <source>
        <dbReference type="EMBL" id="OCC14738.1"/>
    </source>
</evidence>
<dbReference type="PANTHER" id="PTHR43065:SF10">
    <property type="entry name" value="PEROXIDE STRESS-ACTIVATED HISTIDINE KINASE MAK3"/>
    <property type="match status" value="1"/>
</dbReference>
<dbReference type="InterPro" id="IPR004358">
    <property type="entry name" value="Sig_transdc_His_kin-like_C"/>
</dbReference>
<evidence type="ECO:0000256" key="7">
    <source>
        <dbReference type="ARBA" id="ARBA00022840"/>
    </source>
</evidence>
<dbReference type="EMBL" id="MAGO01000009">
    <property type="protein sequence ID" value="OCC14738.1"/>
    <property type="molecule type" value="Genomic_DNA"/>
</dbReference>
<evidence type="ECO:0000256" key="3">
    <source>
        <dbReference type="ARBA" id="ARBA00022553"/>
    </source>
</evidence>
<keyword evidence="5" id="KW-0547">Nucleotide-binding</keyword>
<evidence type="ECO:0000256" key="8">
    <source>
        <dbReference type="ARBA" id="ARBA00023012"/>
    </source>
</evidence>